<name>A0A511Q9U2_9VIBR</name>
<evidence type="ECO:0008006" key="3">
    <source>
        <dbReference type="Google" id="ProtNLM"/>
    </source>
</evidence>
<dbReference type="RefSeq" id="WP_039979550.1">
    <property type="nucleotide sequence ID" value="NZ_BAOJ01000017.1"/>
</dbReference>
<evidence type="ECO:0000313" key="1">
    <source>
        <dbReference type="EMBL" id="GEM74063.1"/>
    </source>
</evidence>
<keyword evidence="2" id="KW-1185">Reference proteome</keyword>
<dbReference type="AlphaFoldDB" id="A0A511Q9U2"/>
<gene>
    <name evidence="1" type="ORF">VSA01S_01750</name>
</gene>
<comment type="caution">
    <text evidence="1">The sequence shown here is derived from an EMBL/GenBank/DDBJ whole genome shotgun (WGS) entry which is preliminary data.</text>
</comment>
<dbReference type="EMBL" id="BJXJ01000001">
    <property type="protein sequence ID" value="GEM74063.1"/>
    <property type="molecule type" value="Genomic_DNA"/>
</dbReference>
<sequence length="99" mass="11467">MIEDLFAIIGLCLFCFLFWQQRRQSELAKAAIARKCEQLDLQLISTAFGAHKIKTPAGKLRWHTTYQFEFSSLGDDCYQGELTMIGFRPVNFHLPAHRM</sequence>
<dbReference type="Proteomes" id="UP000321922">
    <property type="component" value="Unassembled WGS sequence"/>
</dbReference>
<organism evidence="1 2">
    <name type="scientific">Vibrio sagamiensis NBRC 104589</name>
    <dbReference type="NCBI Taxonomy" id="1219064"/>
    <lineage>
        <taxon>Bacteria</taxon>
        <taxon>Pseudomonadati</taxon>
        <taxon>Pseudomonadota</taxon>
        <taxon>Gammaproteobacteria</taxon>
        <taxon>Vibrionales</taxon>
        <taxon>Vibrionaceae</taxon>
        <taxon>Vibrio</taxon>
    </lineage>
</organism>
<proteinExistence type="predicted"/>
<accession>A0A511Q9U2</accession>
<reference evidence="1 2" key="1">
    <citation type="submission" date="2019-07" db="EMBL/GenBank/DDBJ databases">
        <title>Whole genome shotgun sequence of Vibrio sagamiensis NBRC 104589.</title>
        <authorList>
            <person name="Hosoyama A."/>
            <person name="Uohara A."/>
            <person name="Ohji S."/>
            <person name="Ichikawa N."/>
        </authorList>
    </citation>
    <scope>NUCLEOTIDE SEQUENCE [LARGE SCALE GENOMIC DNA]</scope>
    <source>
        <strain evidence="1 2">NBRC 104589</strain>
    </source>
</reference>
<evidence type="ECO:0000313" key="2">
    <source>
        <dbReference type="Proteomes" id="UP000321922"/>
    </source>
</evidence>
<dbReference type="InterPro" id="IPR021732">
    <property type="entry name" value="DUF3301"/>
</dbReference>
<protein>
    <recommendedName>
        <fullName evidence="3">DUF3301 domain-containing protein</fullName>
    </recommendedName>
</protein>
<dbReference type="OrthoDB" id="5959530at2"/>
<dbReference type="Pfam" id="PF11743">
    <property type="entry name" value="DUF3301"/>
    <property type="match status" value="1"/>
</dbReference>